<reference evidence="1 2" key="1">
    <citation type="journal article" date="2010" name="J. Bacteriol.">
        <title>The complete genome sequence of Croceibacter atlanticus HTCC2559T.</title>
        <authorList>
            <person name="Oh H.M."/>
            <person name="Kang I."/>
            <person name="Ferriera S."/>
            <person name="Giovannoni S.J."/>
            <person name="Cho J.C."/>
        </authorList>
    </citation>
    <scope>NUCLEOTIDE SEQUENCE [LARGE SCALE GENOMIC DNA]</scope>
    <source>
        <strain evidence="2">ATCC BAA-628 / HTCC2559 / KCTC 12090</strain>
    </source>
</reference>
<keyword evidence="2" id="KW-1185">Reference proteome</keyword>
<dbReference type="PANTHER" id="PTHR36529">
    <property type="entry name" value="SLL1095 PROTEIN"/>
    <property type="match status" value="1"/>
</dbReference>
<proteinExistence type="predicted"/>
<dbReference type="SUPFAM" id="SSF53448">
    <property type="entry name" value="Nucleotide-diphospho-sugar transferases"/>
    <property type="match status" value="1"/>
</dbReference>
<dbReference type="NCBIfam" id="TIGR04282">
    <property type="entry name" value="glyco_like_cofC"/>
    <property type="match status" value="1"/>
</dbReference>
<evidence type="ECO:0008006" key="3">
    <source>
        <dbReference type="Google" id="ProtNLM"/>
    </source>
</evidence>
<dbReference type="AlphaFoldDB" id="A3U777"/>
<dbReference type="RefSeq" id="WP_013186770.1">
    <property type="nucleotide sequence ID" value="NC_014230.1"/>
</dbReference>
<dbReference type="Gene3D" id="3.90.550.10">
    <property type="entry name" value="Spore Coat Polysaccharide Biosynthesis Protein SpsA, Chain A"/>
    <property type="match status" value="1"/>
</dbReference>
<dbReference type="PANTHER" id="PTHR36529:SF1">
    <property type="entry name" value="GLYCOSYLTRANSFERASE"/>
    <property type="match status" value="1"/>
</dbReference>
<dbReference type="Pfam" id="PF09837">
    <property type="entry name" value="DUF2064"/>
    <property type="match status" value="1"/>
</dbReference>
<dbReference type="eggNOG" id="COG3222">
    <property type="taxonomic scope" value="Bacteria"/>
</dbReference>
<organism evidence="1 2">
    <name type="scientific">Croceibacter atlanticus (strain ATCC BAA-628 / JCM 21780 / CIP 108009 / IAM 15332 / KCTC 12090 / HTCC2559)</name>
    <dbReference type="NCBI Taxonomy" id="216432"/>
    <lineage>
        <taxon>Bacteria</taxon>
        <taxon>Pseudomonadati</taxon>
        <taxon>Bacteroidota</taxon>
        <taxon>Flavobacteriia</taxon>
        <taxon>Flavobacteriales</taxon>
        <taxon>Flavobacteriaceae</taxon>
        <taxon>Croceibacter</taxon>
    </lineage>
</organism>
<dbReference type="OrthoDB" id="9798250at2"/>
<dbReference type="InterPro" id="IPR029044">
    <property type="entry name" value="Nucleotide-diphossugar_trans"/>
</dbReference>
<evidence type="ECO:0000313" key="1">
    <source>
        <dbReference type="EMBL" id="EAP88094.1"/>
    </source>
</evidence>
<protein>
    <recommendedName>
        <fullName evidence="3">Glycosyltransferase</fullName>
    </recommendedName>
</protein>
<accession>A3U777</accession>
<dbReference type="EMBL" id="CP002046">
    <property type="protein sequence ID" value="EAP88094.1"/>
    <property type="molecule type" value="Genomic_DNA"/>
</dbReference>
<dbReference type="GeneID" id="89452797"/>
<dbReference type="STRING" id="216432.CA2559_05025"/>
<dbReference type="Proteomes" id="UP000002297">
    <property type="component" value="Chromosome"/>
</dbReference>
<gene>
    <name evidence="1" type="ordered locus">CA2559_05025</name>
</gene>
<dbReference type="HOGENOM" id="CLU_075662_2_0_10"/>
<evidence type="ECO:0000313" key="2">
    <source>
        <dbReference type="Proteomes" id="UP000002297"/>
    </source>
</evidence>
<sequence>MTNTKSENLLLIFTRNPELGKCKTRLAKTVGDESALKIYKFLLDHTVSITKQLDVDKAVYYSVKVRENDIWDETIYTKYQQEGEDLGIRMQHAFEQGFKDGYKNIIIIGSDMYDMSQEDLEEAFSALKNHDAVVGPAEDGGYYLLGMRSLQTKVFTNKTWGTDTVLANTLKDLEDTNVKVLAERNDVDYFSDIKHVDAFQQFLPNYLDKDFQ</sequence>
<name>A3U777_CROAH</name>
<dbReference type="KEGG" id="cat:CA2559_05025"/>
<dbReference type="InterPro" id="IPR018641">
    <property type="entry name" value="Trfase_1_rSAM/seldom-assoc"/>
</dbReference>